<dbReference type="InterPro" id="IPR010288">
    <property type="entry name" value="EcsB_ABC"/>
</dbReference>
<organism evidence="1 2">
    <name type="scientific">Vagococcus zengguangii</name>
    <dbReference type="NCBI Taxonomy" id="2571750"/>
    <lineage>
        <taxon>Bacteria</taxon>
        <taxon>Bacillati</taxon>
        <taxon>Bacillota</taxon>
        <taxon>Bacilli</taxon>
        <taxon>Lactobacillales</taxon>
        <taxon>Enterococcaceae</taxon>
        <taxon>Vagococcus</taxon>
    </lineage>
</organism>
<dbReference type="KEGG" id="vao:FA707_07410"/>
<dbReference type="Pfam" id="PF05975">
    <property type="entry name" value="EcsB"/>
    <property type="match status" value="1"/>
</dbReference>
<keyword evidence="2" id="KW-1185">Reference proteome</keyword>
<dbReference type="Proteomes" id="UP000298615">
    <property type="component" value="Chromosome"/>
</dbReference>
<evidence type="ECO:0000313" key="2">
    <source>
        <dbReference type="Proteomes" id="UP000298615"/>
    </source>
</evidence>
<accession>A0A4D7CY07</accession>
<sequence length="402" mass="45875">MAELFQLRLSRYQKKLFRYLKYVFNDHMSLLLLFLVGGFVFYYTEFIKVIAEHPLMIKVLVGFIWLGALSIGRLATLVEEADKVFLLPKEKEISRYLNQAFKHSLMLPMFVIVLVVALSGPLLLTDASQTFIGLSPFLFMMLAFKFSHLQLQQQALYQLPAKQKKTATRNLWLIAVLFIGLGLLFNPVLAMCGSLGWVLSFNKETKRILAQGIFDWDQAIKAENSRQKKIYQFINLFTDVPGIKSQVKRRSYFDGLITKVTKNDKNPYVYLFARSFVRGNEFSGMFVRLLLVAIVMLWFAKSLYMALPISLVAIFLIGFQLIPMYHQFDYMVMTQLYPVPDSQKQKGLQKVMAVLLLLAAVILAIVLAITVNGLANKGLAVAATIAFSLVLSYLYVPLRLKK</sequence>
<name>A0A4D7CY07_9ENTE</name>
<reference evidence="1 2" key="1">
    <citation type="submission" date="2019-04" db="EMBL/GenBank/DDBJ databases">
        <title>Vagococcus sp. nov., isolated from faeces of yaks (Bos grunniens).</title>
        <authorList>
            <person name="Ge Y."/>
        </authorList>
    </citation>
    <scope>NUCLEOTIDE SEQUENCE [LARGE SCALE GENOMIC DNA]</scope>
    <source>
        <strain evidence="1 2">MN-17</strain>
    </source>
</reference>
<dbReference type="OrthoDB" id="2447941at2"/>
<dbReference type="RefSeq" id="WP_136953622.1">
    <property type="nucleotide sequence ID" value="NZ_CP039712.1"/>
</dbReference>
<dbReference type="EMBL" id="CP039712">
    <property type="protein sequence ID" value="QCI86800.1"/>
    <property type="molecule type" value="Genomic_DNA"/>
</dbReference>
<dbReference type="GO" id="GO:0016020">
    <property type="term" value="C:membrane"/>
    <property type="evidence" value="ECO:0007669"/>
    <property type="project" value="InterPro"/>
</dbReference>
<evidence type="ECO:0000313" key="1">
    <source>
        <dbReference type="EMBL" id="QCI86800.1"/>
    </source>
</evidence>
<dbReference type="PIRSF" id="PIRSF037259">
    <property type="entry name" value="EcsB_ABC"/>
    <property type="match status" value="1"/>
</dbReference>
<protein>
    <submittedName>
        <fullName evidence="1">ABC transporter permease</fullName>
    </submittedName>
</protein>
<gene>
    <name evidence="1" type="ORF">FA707_07410</name>
</gene>
<proteinExistence type="predicted"/>
<dbReference type="AlphaFoldDB" id="A0A4D7CY07"/>